<keyword evidence="3" id="KW-1185">Reference proteome</keyword>
<dbReference type="Pfam" id="PF00651">
    <property type="entry name" value="BTB"/>
    <property type="match status" value="1"/>
</dbReference>
<dbReference type="InterPro" id="IPR000210">
    <property type="entry name" value="BTB/POZ_dom"/>
</dbReference>
<evidence type="ECO:0000313" key="3">
    <source>
        <dbReference type="Proteomes" id="UP000605986"/>
    </source>
</evidence>
<proteinExistence type="predicted"/>
<comment type="caution">
    <text evidence="2">The sequence shown here is derived from an EMBL/GenBank/DDBJ whole genome shotgun (WGS) entry which is preliminary data.</text>
</comment>
<dbReference type="Gene3D" id="3.30.710.10">
    <property type="entry name" value="Potassium Channel Kv1.1, Chain A"/>
    <property type="match status" value="1"/>
</dbReference>
<dbReference type="PANTHER" id="PTHR47843">
    <property type="entry name" value="BTB DOMAIN-CONTAINING PROTEIN-RELATED"/>
    <property type="match status" value="1"/>
</dbReference>
<organism evidence="2 3">
    <name type="scientific">Fusarium austroafricanum</name>
    <dbReference type="NCBI Taxonomy" id="2364996"/>
    <lineage>
        <taxon>Eukaryota</taxon>
        <taxon>Fungi</taxon>
        <taxon>Dikarya</taxon>
        <taxon>Ascomycota</taxon>
        <taxon>Pezizomycotina</taxon>
        <taxon>Sordariomycetes</taxon>
        <taxon>Hypocreomycetidae</taxon>
        <taxon>Hypocreales</taxon>
        <taxon>Nectriaceae</taxon>
        <taxon>Fusarium</taxon>
        <taxon>Fusarium concolor species complex</taxon>
    </lineage>
</organism>
<dbReference type="PANTHER" id="PTHR47843:SF5">
    <property type="entry name" value="BTB_POZ DOMAIN PROTEIN"/>
    <property type="match status" value="1"/>
</dbReference>
<dbReference type="InterPro" id="IPR011333">
    <property type="entry name" value="SKP1/BTB/POZ_sf"/>
</dbReference>
<name>A0A8H4KNT7_9HYPO</name>
<dbReference type="CDD" id="cd18186">
    <property type="entry name" value="BTB_POZ_ZBTB_KLHL-like"/>
    <property type="match status" value="1"/>
</dbReference>
<reference evidence="2" key="1">
    <citation type="submission" date="2020-01" db="EMBL/GenBank/DDBJ databases">
        <title>Identification and distribution of gene clusters putatively required for synthesis of sphingolipid metabolism inhibitors in phylogenetically diverse species of the filamentous fungus Fusarium.</title>
        <authorList>
            <person name="Kim H.-S."/>
            <person name="Busman M."/>
            <person name="Brown D.W."/>
            <person name="Divon H."/>
            <person name="Uhlig S."/>
            <person name="Proctor R.H."/>
        </authorList>
    </citation>
    <scope>NUCLEOTIDE SEQUENCE</scope>
    <source>
        <strain evidence="2">NRRL 53441</strain>
    </source>
</reference>
<gene>
    <name evidence="2" type="ORF">F53441_4582</name>
</gene>
<dbReference type="SMART" id="SM00225">
    <property type="entry name" value="BTB"/>
    <property type="match status" value="1"/>
</dbReference>
<evidence type="ECO:0000259" key="1">
    <source>
        <dbReference type="PROSITE" id="PS50097"/>
    </source>
</evidence>
<dbReference type="OrthoDB" id="6359816at2759"/>
<dbReference type="EMBL" id="JAADJG010000182">
    <property type="protein sequence ID" value="KAF4452563.1"/>
    <property type="molecule type" value="Genomic_DNA"/>
</dbReference>
<dbReference type="PROSITE" id="PS50097">
    <property type="entry name" value="BTB"/>
    <property type="match status" value="1"/>
</dbReference>
<dbReference type="Proteomes" id="UP000605986">
    <property type="component" value="Unassembled WGS sequence"/>
</dbReference>
<accession>A0A8H4KNT7</accession>
<dbReference type="AlphaFoldDB" id="A0A8H4KNT7"/>
<dbReference type="SUPFAM" id="SSF54695">
    <property type="entry name" value="POZ domain"/>
    <property type="match status" value="1"/>
</dbReference>
<protein>
    <submittedName>
        <fullName evidence="2">Protein roadkill</fullName>
    </submittedName>
</protein>
<evidence type="ECO:0000313" key="2">
    <source>
        <dbReference type="EMBL" id="KAF4452563.1"/>
    </source>
</evidence>
<sequence>MSTYPKIDCGGEWPPPEIFTEGFKASLKKYFNDEALSDAVIRCEGSEFKVHRLVLSCHSEYFAKQLSGPWKACQESTERAIDIADFDPTVVEAMLRFMYQFEYTNGSGVSEMVFDAQVYQIADKYGVSALKEFAKLKFGDAIEAGWKMDDFPVAINVVYTTTPSDDRGLRDLTVETSHKNLDILTRRDCFCQILRETPDFAADLVPFICGRSAADMKSYKCPSCNQIFNFDDPGSSTRYCPRCQYGCSSWKNCVFKA</sequence>
<feature type="domain" description="BTB" evidence="1">
    <location>
        <begin position="37"/>
        <end position="99"/>
    </location>
</feature>